<dbReference type="GO" id="GO:0004523">
    <property type="term" value="F:RNA-DNA hybrid ribonuclease activity"/>
    <property type="evidence" value="ECO:0007669"/>
    <property type="project" value="InterPro"/>
</dbReference>
<evidence type="ECO:0000313" key="3">
    <source>
        <dbReference type="Proteomes" id="UP001140206"/>
    </source>
</evidence>
<keyword evidence="2" id="KW-0808">Transferase</keyword>
<dbReference type="GO" id="GO:0003676">
    <property type="term" value="F:nucleic acid binding"/>
    <property type="evidence" value="ECO:0007669"/>
    <property type="project" value="InterPro"/>
</dbReference>
<dbReference type="InterPro" id="IPR000477">
    <property type="entry name" value="RT_dom"/>
</dbReference>
<dbReference type="SUPFAM" id="SSF53098">
    <property type="entry name" value="Ribonuclease H-like"/>
    <property type="match status" value="1"/>
</dbReference>
<comment type="caution">
    <text evidence="2">The sequence shown here is derived from an EMBL/GenBank/DDBJ whole genome shotgun (WGS) entry which is preliminary data.</text>
</comment>
<dbReference type="InterPro" id="IPR043502">
    <property type="entry name" value="DNA/RNA_pol_sf"/>
</dbReference>
<gene>
    <name evidence="2" type="ORF">LUZ62_039404</name>
</gene>
<keyword evidence="2" id="KW-0695">RNA-directed DNA polymerase</keyword>
<reference evidence="2" key="1">
    <citation type="submission" date="2022-08" db="EMBL/GenBank/DDBJ databases">
        <authorList>
            <person name="Marques A."/>
        </authorList>
    </citation>
    <scope>NUCLEOTIDE SEQUENCE</scope>
    <source>
        <strain evidence="2">RhyPub2mFocal</strain>
        <tissue evidence="2">Leaves</tissue>
    </source>
</reference>
<dbReference type="GO" id="GO:0003964">
    <property type="term" value="F:RNA-directed DNA polymerase activity"/>
    <property type="evidence" value="ECO:0007669"/>
    <property type="project" value="UniProtKB-KW"/>
</dbReference>
<keyword evidence="2" id="KW-0548">Nucleotidyltransferase</keyword>
<evidence type="ECO:0000313" key="2">
    <source>
        <dbReference type="EMBL" id="KAJ4788158.1"/>
    </source>
</evidence>
<dbReference type="InterPro" id="IPR044730">
    <property type="entry name" value="RNase_H-like_dom_plant"/>
</dbReference>
<dbReference type="PROSITE" id="PS50878">
    <property type="entry name" value="RT_POL"/>
    <property type="match status" value="1"/>
</dbReference>
<accession>A0AAV8F438</accession>
<dbReference type="EMBL" id="JAMFTS010000002">
    <property type="protein sequence ID" value="KAJ4788158.1"/>
    <property type="molecule type" value="Genomic_DNA"/>
</dbReference>
<dbReference type="InterPro" id="IPR036397">
    <property type="entry name" value="RNaseH_sf"/>
</dbReference>
<dbReference type="InterPro" id="IPR012337">
    <property type="entry name" value="RNaseH-like_sf"/>
</dbReference>
<organism evidence="2 3">
    <name type="scientific">Rhynchospora pubera</name>
    <dbReference type="NCBI Taxonomy" id="906938"/>
    <lineage>
        <taxon>Eukaryota</taxon>
        <taxon>Viridiplantae</taxon>
        <taxon>Streptophyta</taxon>
        <taxon>Embryophyta</taxon>
        <taxon>Tracheophyta</taxon>
        <taxon>Spermatophyta</taxon>
        <taxon>Magnoliopsida</taxon>
        <taxon>Liliopsida</taxon>
        <taxon>Poales</taxon>
        <taxon>Cyperaceae</taxon>
        <taxon>Cyperoideae</taxon>
        <taxon>Rhynchosporeae</taxon>
        <taxon>Rhynchospora</taxon>
    </lineage>
</organism>
<dbReference type="PANTHER" id="PTHR33116">
    <property type="entry name" value="REVERSE TRANSCRIPTASE ZINC-BINDING DOMAIN-CONTAINING PROTEIN-RELATED-RELATED"/>
    <property type="match status" value="1"/>
</dbReference>
<protein>
    <submittedName>
        <fullName evidence="2">RNA-directed DNA polymerase (Reverse transcriptase)-related family protein</fullName>
    </submittedName>
</protein>
<proteinExistence type="predicted"/>
<keyword evidence="3" id="KW-1185">Reference proteome</keyword>
<dbReference type="Proteomes" id="UP001140206">
    <property type="component" value="Chromosome 2"/>
</dbReference>
<dbReference type="AlphaFoldDB" id="A0AAV8F438"/>
<sequence>MKKIISQEQTAFLQNRCIADNVIMIKEILNSFNNKKFKQAAFMLKADITKAFDKLSWKFLEKTCEWINMPDKITKMMLSAYRRAQVTIHINGSGDGYIIPRRGLRQGCPMSPYAFIMVMKMLTRRLKKAMAQARVEGVKLVASAQTLTHMIYADDLVLLGQANETELRELRSILDEFGDASGLIVNPSKSKLWFTKATTELIRAQVQDSLQATCAESGEKYLGICLEGRQSAKKTCQMLLDRMWAKLAGWKCSMLSHAGRLVLIKSVLTSLPVYYMNTVRIPKGLIDKMMSLMAKFFWGKTDKARYLTFISWKKICSNIEDGGLGVKDLHKFGEALFMKNIWALMGQEDKLWTDICRAKYYPRIGFWGAMNTAGASQLWKEVVKLKHNFKEDVCWDIQNGKKALAISQPWFRDWQGQNNATNSDRKLKVGDLFDSDTGQWKQEQIERIFGSHIAAQITNTVQKPNPDSDLPDRLIWRRVKEGRYTVKEGYKWRVQQPLINTQNQRSMQHWKKIANLKNVVPKVKIFLWRLLSKTLPIAQNLNNRISAISPMCQRCNEENEFETHVFFFCPGSRAVWFGSQLMLRVHELPLDIIQAFNQITEGLDQHGMAILAYTLWELWKGRNDVVMQHQQFDPGIIRKKVTSWIMQGEDEAQTQQSPCQQEEQGRYEVRDDEWQVLIDGSWDVSERAGTAAVFYQNRQAHYFAYNHHEAQYPFHAEALACLEALRHITSLQVRGQTQQICINTDCSKLVDAILEEQCDNLSSWRSMPVVHQLIQKFMQWGPTIRIRKVQRQAVKPAHVFSNFARRAKCAREMAPVQATTFSAFGLCTMLDSDVFLSV</sequence>
<evidence type="ECO:0000259" key="1">
    <source>
        <dbReference type="PROSITE" id="PS50878"/>
    </source>
</evidence>
<dbReference type="InterPro" id="IPR002156">
    <property type="entry name" value="RNaseH_domain"/>
</dbReference>
<dbReference type="Gene3D" id="3.30.420.10">
    <property type="entry name" value="Ribonuclease H-like superfamily/Ribonuclease H"/>
    <property type="match status" value="1"/>
</dbReference>
<dbReference type="CDD" id="cd01650">
    <property type="entry name" value="RT_nLTR_like"/>
    <property type="match status" value="1"/>
</dbReference>
<dbReference type="CDD" id="cd06222">
    <property type="entry name" value="RNase_H_like"/>
    <property type="match status" value="1"/>
</dbReference>
<feature type="domain" description="Reverse transcriptase" evidence="1">
    <location>
        <begin position="1"/>
        <end position="226"/>
    </location>
</feature>
<dbReference type="Pfam" id="PF13456">
    <property type="entry name" value="RVT_3"/>
    <property type="match status" value="1"/>
</dbReference>
<dbReference type="SUPFAM" id="SSF56672">
    <property type="entry name" value="DNA/RNA polymerases"/>
    <property type="match status" value="1"/>
</dbReference>
<dbReference type="Pfam" id="PF13966">
    <property type="entry name" value="zf-RVT"/>
    <property type="match status" value="1"/>
</dbReference>
<dbReference type="Pfam" id="PF00078">
    <property type="entry name" value="RVT_1"/>
    <property type="match status" value="1"/>
</dbReference>
<dbReference type="InterPro" id="IPR026960">
    <property type="entry name" value="RVT-Znf"/>
</dbReference>
<name>A0AAV8F438_9POAL</name>
<dbReference type="PANTHER" id="PTHR33116:SF86">
    <property type="entry name" value="REVERSE TRANSCRIPTASE DOMAIN-CONTAINING PROTEIN"/>
    <property type="match status" value="1"/>
</dbReference>